<accession>A0A8H7IZT6</accession>
<comment type="caution">
    <text evidence="1">The sequence shown here is derived from an EMBL/GenBank/DDBJ whole genome shotgun (WGS) entry which is preliminary data.</text>
</comment>
<proteinExistence type="predicted"/>
<reference evidence="1" key="1">
    <citation type="submission" date="2018-12" db="EMBL/GenBank/DDBJ databases">
        <authorList>
            <person name="Syme R.A."/>
            <person name="Farfan-Caceres L."/>
            <person name="Lichtenzveig J."/>
        </authorList>
    </citation>
    <scope>NUCLEOTIDE SEQUENCE</scope>
    <source>
        <strain evidence="1">Al4</strain>
    </source>
</reference>
<reference evidence="1" key="2">
    <citation type="submission" date="2020-09" db="EMBL/GenBank/DDBJ databases">
        <title>Reference genome assembly for Australian Ascochyta lentis isolate Al4.</title>
        <authorList>
            <person name="Lee R.C."/>
            <person name="Farfan-Caceres L.M."/>
            <person name="Debler J.W."/>
            <person name="Williams A.H."/>
            <person name="Henares B.M."/>
        </authorList>
    </citation>
    <scope>NUCLEOTIDE SEQUENCE</scope>
    <source>
        <strain evidence="1">Al4</strain>
    </source>
</reference>
<keyword evidence="2" id="KW-1185">Reference proteome</keyword>
<gene>
    <name evidence="1" type="ORF">EKO04_008027</name>
</gene>
<dbReference type="OrthoDB" id="3751628at2759"/>
<dbReference type="EMBL" id="RZGK01000014">
    <property type="protein sequence ID" value="KAF9694123.1"/>
    <property type="molecule type" value="Genomic_DNA"/>
</dbReference>
<evidence type="ECO:0000313" key="1">
    <source>
        <dbReference type="EMBL" id="KAF9694123.1"/>
    </source>
</evidence>
<sequence>MTQHQAISPPPGTEQQICVLRLCNRPASLAASLSWGSARFCSHEHREEAASIKLRELTRIDRLLNRIFLLEAKWLHAFRTYAAARSSTGTLVLFQHEFDLPLKEQQTLPETVPRRLQEVGYCFNSCVHVLEILVGVLAFFAEGSLEVEEVDILHVKSNSSVIVIEDDPDEPRVKYVAGRHTMLKVSSWLGDFYLDPTAPQYGRPQGLQRCDEYLQRYTDLRRQHGPWSCVFGTRYKAMQSRMSTSIPGSEEWYHCIETHTALRSINNVVYQVVKDAGGPSLLREAGDTVWRTVEDTVVNGVDKKLRELRCDMDQIWYSTRLSLWVDFYEEALYRSHDDGNAAIMNALVRMSGQELKP</sequence>
<dbReference type="AlphaFoldDB" id="A0A8H7IZT6"/>
<protein>
    <submittedName>
        <fullName evidence="1">Uncharacterized protein</fullName>
    </submittedName>
</protein>
<name>A0A8H7IZT6_9PLEO</name>
<organism evidence="1 2">
    <name type="scientific">Ascochyta lentis</name>
    <dbReference type="NCBI Taxonomy" id="205686"/>
    <lineage>
        <taxon>Eukaryota</taxon>
        <taxon>Fungi</taxon>
        <taxon>Dikarya</taxon>
        <taxon>Ascomycota</taxon>
        <taxon>Pezizomycotina</taxon>
        <taxon>Dothideomycetes</taxon>
        <taxon>Pleosporomycetidae</taxon>
        <taxon>Pleosporales</taxon>
        <taxon>Pleosporineae</taxon>
        <taxon>Didymellaceae</taxon>
        <taxon>Ascochyta</taxon>
    </lineage>
</organism>
<dbReference type="Proteomes" id="UP000651452">
    <property type="component" value="Unassembled WGS sequence"/>
</dbReference>
<evidence type="ECO:0000313" key="2">
    <source>
        <dbReference type="Proteomes" id="UP000651452"/>
    </source>
</evidence>